<feature type="non-terminal residue" evidence="2">
    <location>
        <position position="1"/>
    </location>
</feature>
<dbReference type="AlphaFoldDB" id="A0ABD6B585"/>
<name>A0ABD6B585_9EURY</name>
<accession>A0ABD6B585</accession>
<dbReference type="InterPro" id="IPR008927">
    <property type="entry name" value="6-PGluconate_DH-like_C_sf"/>
</dbReference>
<dbReference type="SUPFAM" id="SSF48179">
    <property type="entry name" value="6-phosphogluconate dehydrogenase C-terminal domain-like"/>
    <property type="match status" value="1"/>
</dbReference>
<organism evidence="2 3">
    <name type="scientific">Halolamina salina</name>
    <dbReference type="NCBI Taxonomy" id="1220023"/>
    <lineage>
        <taxon>Archaea</taxon>
        <taxon>Methanobacteriati</taxon>
        <taxon>Methanobacteriota</taxon>
        <taxon>Stenosarchaea group</taxon>
        <taxon>Halobacteria</taxon>
        <taxon>Halobacteriales</taxon>
        <taxon>Haloferacaceae</taxon>
    </lineage>
</organism>
<evidence type="ECO:0000313" key="2">
    <source>
        <dbReference type="EMBL" id="MFD1526131.1"/>
    </source>
</evidence>
<sequence length="133" mass="13814">PDRERASLHPLFAPERAPGNVALVADAVGPTLSPLLDALRAAGNELFETTPAEHDEAMSTIQAKSHAAVLAWALAGDDVREEFHTPVSAGLRDLAATVTDGEARVYADIQDAFGGADAVADAAREIADADDEA</sequence>
<dbReference type="EMBL" id="JBHUDH010000067">
    <property type="protein sequence ID" value="MFD1526131.1"/>
    <property type="molecule type" value="Genomic_DNA"/>
</dbReference>
<protein>
    <submittedName>
        <fullName evidence="2">Prephenate dehydrogenase</fullName>
    </submittedName>
</protein>
<evidence type="ECO:0000256" key="1">
    <source>
        <dbReference type="ARBA" id="ARBA00023002"/>
    </source>
</evidence>
<dbReference type="GO" id="GO:0016491">
    <property type="term" value="F:oxidoreductase activity"/>
    <property type="evidence" value="ECO:0007669"/>
    <property type="project" value="UniProtKB-KW"/>
</dbReference>
<dbReference type="PANTHER" id="PTHR21363:SF0">
    <property type="entry name" value="PREPHENATE DEHYDROGENASE [NADP(+)]"/>
    <property type="match status" value="1"/>
</dbReference>
<feature type="non-terminal residue" evidence="2">
    <location>
        <position position="133"/>
    </location>
</feature>
<comment type="caution">
    <text evidence="2">The sequence shown here is derived from an EMBL/GenBank/DDBJ whole genome shotgun (WGS) entry which is preliminary data.</text>
</comment>
<dbReference type="PANTHER" id="PTHR21363">
    <property type="entry name" value="PREPHENATE DEHYDROGENASE"/>
    <property type="match status" value="1"/>
</dbReference>
<dbReference type="Proteomes" id="UP001597111">
    <property type="component" value="Unassembled WGS sequence"/>
</dbReference>
<dbReference type="InterPro" id="IPR050812">
    <property type="entry name" value="Preph/Arog_dehydrog"/>
</dbReference>
<reference evidence="2 3" key="1">
    <citation type="journal article" date="2019" name="Int. J. Syst. Evol. Microbiol.">
        <title>The Global Catalogue of Microorganisms (GCM) 10K type strain sequencing project: providing services to taxonomists for standard genome sequencing and annotation.</title>
        <authorList>
            <consortium name="The Broad Institute Genomics Platform"/>
            <consortium name="The Broad Institute Genome Sequencing Center for Infectious Disease"/>
            <person name="Wu L."/>
            <person name="Ma J."/>
        </authorList>
    </citation>
    <scope>NUCLEOTIDE SEQUENCE [LARGE SCALE GENOMIC DNA]</scope>
    <source>
        <strain evidence="2 3">CGMCC 1.12285</strain>
    </source>
</reference>
<proteinExistence type="predicted"/>
<gene>
    <name evidence="2" type="ORF">ACFR9S_07415</name>
</gene>
<keyword evidence="3" id="KW-1185">Reference proteome</keyword>
<evidence type="ECO:0000313" key="3">
    <source>
        <dbReference type="Proteomes" id="UP001597111"/>
    </source>
</evidence>
<keyword evidence="1" id="KW-0560">Oxidoreductase</keyword>